<dbReference type="InterPro" id="IPR002347">
    <property type="entry name" value="SDR_fam"/>
</dbReference>
<evidence type="ECO:0000256" key="1">
    <source>
        <dbReference type="ARBA" id="ARBA00006484"/>
    </source>
</evidence>
<evidence type="ECO:0000256" key="3">
    <source>
        <dbReference type="RuleBase" id="RU000363"/>
    </source>
</evidence>
<name>A0A931BCG8_9ACTN</name>
<keyword evidence="2" id="KW-0560">Oxidoreductase</keyword>
<reference evidence="4" key="1">
    <citation type="submission" date="2020-11" db="EMBL/GenBank/DDBJ databases">
        <title>Isolation and identification of active actinomycetes.</title>
        <authorList>
            <person name="Yu B."/>
        </authorList>
    </citation>
    <scope>NUCLEOTIDE SEQUENCE</scope>
    <source>
        <strain evidence="4">NEAU-YB345</strain>
    </source>
</reference>
<dbReference type="GO" id="GO:0016020">
    <property type="term" value="C:membrane"/>
    <property type="evidence" value="ECO:0007669"/>
    <property type="project" value="TreeGrafter"/>
</dbReference>
<sequence length="255" mass="26302">MTVAIVTGASRGLGWALALALAERGWDVVVDGRHAERLAELAAELADLAAEGGRIHPVAGDVTDPAHRSALVTAAWDLGGASLVVNNAGVLGSGVDGSEPLVTLAEQDLDVLRRAFDVNVLAPLGLAQEALPQLLAHDGALLNITSDAAVEAYPTWGAYGATKAALEQWSAVLKREEPALRVWWVDPGEMNTAMYAAADADSAAQAPLPKEQAVPALLALVEGRLPSGRYTAAGLAAEQAERAEQAEGVEAGVAR</sequence>
<dbReference type="Gene3D" id="3.40.50.720">
    <property type="entry name" value="NAD(P)-binding Rossmann-like Domain"/>
    <property type="match status" value="1"/>
</dbReference>
<dbReference type="InterPro" id="IPR036291">
    <property type="entry name" value="NAD(P)-bd_dom_sf"/>
</dbReference>
<comment type="caution">
    <text evidence="4">The sequence shown here is derived from an EMBL/GenBank/DDBJ whole genome shotgun (WGS) entry which is preliminary data.</text>
</comment>
<keyword evidence="5" id="KW-1185">Reference proteome</keyword>
<dbReference type="Pfam" id="PF00106">
    <property type="entry name" value="adh_short"/>
    <property type="match status" value="1"/>
</dbReference>
<accession>A0A931BCG8</accession>
<proteinExistence type="inferred from homology"/>
<dbReference type="RefSeq" id="WP_196198041.1">
    <property type="nucleotide sequence ID" value="NZ_JADPRT010000020.1"/>
</dbReference>
<comment type="similarity">
    <text evidence="1 3">Belongs to the short-chain dehydrogenases/reductases (SDR) family.</text>
</comment>
<dbReference type="Proteomes" id="UP000657385">
    <property type="component" value="Unassembled WGS sequence"/>
</dbReference>
<dbReference type="SUPFAM" id="SSF51735">
    <property type="entry name" value="NAD(P)-binding Rossmann-fold domains"/>
    <property type="match status" value="1"/>
</dbReference>
<dbReference type="AlphaFoldDB" id="A0A931BCG8"/>
<dbReference type="PRINTS" id="PR00081">
    <property type="entry name" value="GDHRDH"/>
</dbReference>
<dbReference type="PANTHER" id="PTHR44196:SF1">
    <property type="entry name" value="DEHYDROGENASE_REDUCTASE SDR FAMILY MEMBER 7B"/>
    <property type="match status" value="1"/>
</dbReference>
<protein>
    <submittedName>
        <fullName evidence="4">SDR family NAD(P)-dependent oxidoreductase</fullName>
    </submittedName>
</protein>
<dbReference type="GO" id="GO:0016491">
    <property type="term" value="F:oxidoreductase activity"/>
    <property type="evidence" value="ECO:0007669"/>
    <property type="project" value="UniProtKB-KW"/>
</dbReference>
<dbReference type="EMBL" id="JADPRT010000020">
    <property type="protein sequence ID" value="MBF9073051.1"/>
    <property type="molecule type" value="Genomic_DNA"/>
</dbReference>
<gene>
    <name evidence="4" type="ORF">I2501_34055</name>
</gene>
<evidence type="ECO:0000313" key="4">
    <source>
        <dbReference type="EMBL" id="MBF9073051.1"/>
    </source>
</evidence>
<evidence type="ECO:0000313" key="5">
    <source>
        <dbReference type="Proteomes" id="UP000657385"/>
    </source>
</evidence>
<dbReference type="PANTHER" id="PTHR44196">
    <property type="entry name" value="DEHYDROGENASE/REDUCTASE SDR FAMILY MEMBER 7B"/>
    <property type="match status" value="1"/>
</dbReference>
<dbReference type="PRINTS" id="PR00080">
    <property type="entry name" value="SDRFAMILY"/>
</dbReference>
<evidence type="ECO:0000256" key="2">
    <source>
        <dbReference type="ARBA" id="ARBA00023002"/>
    </source>
</evidence>
<organism evidence="4 5">
    <name type="scientific">Streptacidiphilus fuscans</name>
    <dbReference type="NCBI Taxonomy" id="2789292"/>
    <lineage>
        <taxon>Bacteria</taxon>
        <taxon>Bacillati</taxon>
        <taxon>Actinomycetota</taxon>
        <taxon>Actinomycetes</taxon>
        <taxon>Kitasatosporales</taxon>
        <taxon>Streptomycetaceae</taxon>
        <taxon>Streptacidiphilus</taxon>
    </lineage>
</organism>